<dbReference type="RefSeq" id="WP_259312325.1">
    <property type="nucleotide sequence ID" value="NZ_CP087164.1"/>
</dbReference>
<gene>
    <name evidence="1" type="ORF">DSM104329_04724</name>
</gene>
<dbReference type="EMBL" id="CP087164">
    <property type="protein sequence ID" value="UGS38300.1"/>
    <property type="molecule type" value="Genomic_DNA"/>
</dbReference>
<dbReference type="InterPro" id="IPR029032">
    <property type="entry name" value="AhpD-like"/>
</dbReference>
<evidence type="ECO:0008006" key="3">
    <source>
        <dbReference type="Google" id="ProtNLM"/>
    </source>
</evidence>
<dbReference type="PANTHER" id="PTHR34846:SF10">
    <property type="entry name" value="CYTOPLASMIC PROTEIN"/>
    <property type="match status" value="1"/>
</dbReference>
<dbReference type="KEGG" id="sbae:DSM104329_04724"/>
<protein>
    <recommendedName>
        <fullName evidence="3">Carboxymuconolactone decarboxylase family protein</fullName>
    </recommendedName>
</protein>
<organism evidence="1 2">
    <name type="scientific">Capillimicrobium parvum</name>
    <dbReference type="NCBI Taxonomy" id="2884022"/>
    <lineage>
        <taxon>Bacteria</taxon>
        <taxon>Bacillati</taxon>
        <taxon>Actinomycetota</taxon>
        <taxon>Thermoleophilia</taxon>
        <taxon>Solirubrobacterales</taxon>
        <taxon>Capillimicrobiaceae</taxon>
        <taxon>Capillimicrobium</taxon>
    </lineage>
</organism>
<dbReference type="Proteomes" id="UP001162834">
    <property type="component" value="Chromosome"/>
</dbReference>
<dbReference type="AlphaFoldDB" id="A0A9E6Y1B2"/>
<keyword evidence="2" id="KW-1185">Reference proteome</keyword>
<evidence type="ECO:0000313" key="1">
    <source>
        <dbReference type="EMBL" id="UGS38300.1"/>
    </source>
</evidence>
<name>A0A9E6Y1B2_9ACTN</name>
<sequence>MSRSNGVSEVKLLDVGRWSESDLFDDRERTALAYAEAMTISGSGVDDGLFDRVHDTFTEEQIVELTCTVAFENFLSKFHRALRIEAQGFCAVRPLIADERVVDRSDGDVPTA</sequence>
<evidence type="ECO:0000313" key="2">
    <source>
        <dbReference type="Proteomes" id="UP001162834"/>
    </source>
</evidence>
<accession>A0A9E6Y1B2</accession>
<reference evidence="1" key="1">
    <citation type="journal article" date="2022" name="Int. J. Syst. Evol. Microbiol.">
        <title>Pseudomonas aegrilactucae sp. nov. and Pseudomonas morbosilactucae sp. nov., pathogens causing bacterial rot of lettuce in Japan.</title>
        <authorList>
            <person name="Sawada H."/>
            <person name="Fujikawa T."/>
            <person name="Satou M."/>
        </authorList>
    </citation>
    <scope>NUCLEOTIDE SEQUENCE</scope>
    <source>
        <strain evidence="1">0166_1</strain>
    </source>
</reference>
<proteinExistence type="predicted"/>
<dbReference type="SUPFAM" id="SSF69118">
    <property type="entry name" value="AhpD-like"/>
    <property type="match status" value="1"/>
</dbReference>
<dbReference type="PANTHER" id="PTHR34846">
    <property type="entry name" value="4-CARBOXYMUCONOLACTONE DECARBOXYLASE FAMILY PROTEIN (AFU_ORTHOLOGUE AFUA_6G11590)"/>
    <property type="match status" value="1"/>
</dbReference>
<dbReference type="Gene3D" id="1.20.1290.10">
    <property type="entry name" value="AhpD-like"/>
    <property type="match status" value="1"/>
</dbReference>